<evidence type="ECO:0000313" key="2">
    <source>
        <dbReference type="Proteomes" id="UP000555728"/>
    </source>
</evidence>
<sequence length="32" mass="3594">MGQMGFFDVTNRYAGLDAKADPLVKLSEMVCW</sequence>
<comment type="caution">
    <text evidence="1">The sequence shown here is derived from an EMBL/GenBank/DDBJ whole genome shotgun (WGS) entry which is preliminary data.</text>
</comment>
<keyword evidence="2" id="KW-1185">Reference proteome</keyword>
<proteinExistence type="predicted"/>
<dbReference type="Proteomes" id="UP000555728">
    <property type="component" value="Unassembled WGS sequence"/>
</dbReference>
<name>A0A7W6WMQ2_9PROT</name>
<dbReference type="AlphaFoldDB" id="A0A7W6WMQ2"/>
<reference evidence="1 2" key="1">
    <citation type="submission" date="2020-08" db="EMBL/GenBank/DDBJ databases">
        <title>Genome sequencing of Purple Non-Sulfur Bacteria from various extreme environments.</title>
        <authorList>
            <person name="Mayer M."/>
        </authorList>
    </citation>
    <scope>NUCLEOTIDE SEQUENCE [LARGE SCALE GENOMIC DNA]</scope>
    <source>
        <strain evidence="1 2">JA135</strain>
    </source>
</reference>
<gene>
    <name evidence="1" type="ORF">GGD88_003736</name>
</gene>
<dbReference type="EMBL" id="JACIGI010000076">
    <property type="protein sequence ID" value="MBB4287968.1"/>
    <property type="molecule type" value="Genomic_DNA"/>
</dbReference>
<feature type="non-terminal residue" evidence="1">
    <location>
        <position position="32"/>
    </location>
</feature>
<organism evidence="1 2">
    <name type="scientific">Roseospira goensis</name>
    <dbReference type="NCBI Taxonomy" id="391922"/>
    <lineage>
        <taxon>Bacteria</taxon>
        <taxon>Pseudomonadati</taxon>
        <taxon>Pseudomonadota</taxon>
        <taxon>Alphaproteobacteria</taxon>
        <taxon>Rhodospirillales</taxon>
        <taxon>Rhodospirillaceae</taxon>
        <taxon>Roseospira</taxon>
    </lineage>
</organism>
<protein>
    <submittedName>
        <fullName evidence="1">Uncharacterized protein</fullName>
    </submittedName>
</protein>
<accession>A0A7W6WMQ2</accession>
<evidence type="ECO:0000313" key="1">
    <source>
        <dbReference type="EMBL" id="MBB4287968.1"/>
    </source>
</evidence>